<accession>A0A0C1ZJK8</accession>
<dbReference type="InterPro" id="IPR011936">
    <property type="entry name" value="Myxo_disulph_rpt"/>
</dbReference>
<keyword evidence="1" id="KW-0732">Signal</keyword>
<dbReference type="Pfam" id="PF13948">
    <property type="entry name" value="DUF4215"/>
    <property type="match status" value="1"/>
</dbReference>
<dbReference type="NCBIfam" id="TIGR02232">
    <property type="entry name" value="myxo_disulf_rpt"/>
    <property type="match status" value="1"/>
</dbReference>
<evidence type="ECO:0000256" key="2">
    <source>
        <dbReference type="ARBA" id="ARBA00022737"/>
    </source>
</evidence>
<evidence type="ECO:0000256" key="3">
    <source>
        <dbReference type="ARBA" id="ARBA00023157"/>
    </source>
</evidence>
<keyword evidence="2" id="KW-0677">Repeat</keyword>
<sequence length="359" mass="37658">MGLTCALATALGCWSGEGSRGLPCEEQLHCGLGLECISGYCGGEPSATLCGNGFLDPGEACDAGEQNADDAACRLDCTPETCGDGVQGPTELCDDGNTNPGDGCSPACMPETGCGNAVVDPGEDCDDAGESATCNDDCTSSMCGDNKRNEAAGEECDDDDDPLCLDNCTVPLLWDDMEVDTPTVAWTHELVSGGPVVTDTWAVTGRNAKGRRSWDTGLPPDGAGDTRLMTPTIDLSPFVGQAIELRFDHTHTFRDCNLPTSYEGAVVEVSVDDGPYQVIAPTDGYSPEVVGDGLCTDNPLDGQQVFTDDIAYLKETFDLSAFAGSSIKVGFRVGWDCGNCPTDQTGRGWFIDNVMISRN</sequence>
<keyword evidence="3" id="KW-1015">Disulfide bond</keyword>
<gene>
    <name evidence="4" type="ORF">DB30_02939</name>
</gene>
<organism evidence="4 5">
    <name type="scientific">Enhygromyxa salina</name>
    <dbReference type="NCBI Taxonomy" id="215803"/>
    <lineage>
        <taxon>Bacteria</taxon>
        <taxon>Pseudomonadati</taxon>
        <taxon>Myxococcota</taxon>
        <taxon>Polyangia</taxon>
        <taxon>Nannocystales</taxon>
        <taxon>Nannocystaceae</taxon>
        <taxon>Enhygromyxa</taxon>
    </lineage>
</organism>
<dbReference type="AlphaFoldDB" id="A0A0C1ZJK8"/>
<evidence type="ECO:0000313" key="5">
    <source>
        <dbReference type="Proteomes" id="UP000031599"/>
    </source>
</evidence>
<dbReference type="EMBL" id="JMCC02000021">
    <property type="protein sequence ID" value="KIG17664.1"/>
    <property type="molecule type" value="Genomic_DNA"/>
</dbReference>
<name>A0A0C1ZJK8_9BACT</name>
<comment type="caution">
    <text evidence="4">The sequence shown here is derived from an EMBL/GenBank/DDBJ whole genome shotgun (WGS) entry which is preliminary data.</text>
</comment>
<proteinExistence type="predicted"/>
<reference evidence="4 5" key="1">
    <citation type="submission" date="2014-12" db="EMBL/GenBank/DDBJ databases">
        <title>Genome assembly of Enhygromyxa salina DSM 15201.</title>
        <authorList>
            <person name="Sharma G."/>
            <person name="Subramanian S."/>
        </authorList>
    </citation>
    <scope>NUCLEOTIDE SEQUENCE [LARGE SCALE GENOMIC DNA]</scope>
    <source>
        <strain evidence="4 5">DSM 15201</strain>
    </source>
</reference>
<evidence type="ECO:0000313" key="4">
    <source>
        <dbReference type="EMBL" id="KIG17664.1"/>
    </source>
</evidence>
<evidence type="ECO:0000256" key="1">
    <source>
        <dbReference type="ARBA" id="ARBA00022729"/>
    </source>
</evidence>
<dbReference type="RefSeq" id="WP_052548094.1">
    <property type="nucleotide sequence ID" value="NZ_JMCC02000021.1"/>
</dbReference>
<dbReference type="Proteomes" id="UP000031599">
    <property type="component" value="Unassembled WGS sequence"/>
</dbReference>
<protein>
    <submittedName>
        <fullName evidence="4">Multiple EGF-like-domain protein 3</fullName>
    </submittedName>
</protein>